<dbReference type="InterPro" id="IPR011044">
    <property type="entry name" value="Quino_amine_DH_bsu"/>
</dbReference>
<name>A0A5S9QBE9_9GAMM</name>
<dbReference type="AlphaFoldDB" id="A0A5S9QBE9"/>
<organism evidence="3 6">
    <name type="scientific">Zhongshania aliphaticivorans</name>
    <dbReference type="NCBI Taxonomy" id="1470434"/>
    <lineage>
        <taxon>Bacteria</taxon>
        <taxon>Pseudomonadati</taxon>
        <taxon>Pseudomonadota</taxon>
        <taxon>Gammaproteobacteria</taxon>
        <taxon>Cellvibrionales</taxon>
        <taxon>Spongiibacteraceae</taxon>
        <taxon>Zhongshania</taxon>
    </lineage>
</organism>
<feature type="chain" id="PRO_5036150570" description="DUF1513 domain-containing protein" evidence="1">
    <location>
        <begin position="29"/>
        <end position="369"/>
    </location>
</feature>
<dbReference type="OrthoDB" id="5624218at2"/>
<gene>
    <name evidence="2" type="ORF">IHBHHGIJ_01344</name>
    <name evidence="3" type="ORF">KFEGEMFD_03084</name>
    <name evidence="4" type="ORF">KFEGEMFD_03643</name>
</gene>
<evidence type="ECO:0000313" key="3">
    <source>
        <dbReference type="EMBL" id="CAA0115101.1"/>
    </source>
</evidence>
<dbReference type="SUPFAM" id="SSF50969">
    <property type="entry name" value="YVTN repeat-like/Quinoprotein amine dehydrogenase"/>
    <property type="match status" value="1"/>
</dbReference>
<dbReference type="EMBL" id="CACSIK010000001">
    <property type="protein sequence ID" value="CAA0087554.1"/>
    <property type="molecule type" value="Genomic_DNA"/>
</dbReference>
<dbReference type="InterPro" id="IPR008311">
    <property type="entry name" value="UCP028101"/>
</dbReference>
<dbReference type="EMBL" id="CACSIM010000005">
    <property type="protein sequence ID" value="CAA0115101.1"/>
    <property type="molecule type" value="Genomic_DNA"/>
</dbReference>
<dbReference type="Proteomes" id="UP000435877">
    <property type="component" value="Unassembled WGS sequence"/>
</dbReference>
<feature type="signal peptide" evidence="1">
    <location>
        <begin position="1"/>
        <end position="28"/>
    </location>
</feature>
<evidence type="ECO:0000256" key="1">
    <source>
        <dbReference type="SAM" id="SignalP"/>
    </source>
</evidence>
<reference evidence="5 6" key="1">
    <citation type="submission" date="2019-11" db="EMBL/GenBank/DDBJ databases">
        <authorList>
            <person name="Holert J."/>
        </authorList>
    </citation>
    <scope>NUCLEOTIDE SEQUENCE [LARGE SCALE GENOMIC DNA]</scope>
    <source>
        <strain evidence="3">BC3_2A</strain>
        <strain evidence="2">SB11_1A</strain>
    </source>
</reference>
<keyword evidence="5" id="KW-1185">Reference proteome</keyword>
<dbReference type="InterPro" id="IPR015943">
    <property type="entry name" value="WD40/YVTN_repeat-like_dom_sf"/>
</dbReference>
<dbReference type="PIRSF" id="PIRSF028101">
    <property type="entry name" value="UCP028101"/>
    <property type="match status" value="1"/>
</dbReference>
<evidence type="ECO:0000313" key="5">
    <source>
        <dbReference type="Proteomes" id="UP000435877"/>
    </source>
</evidence>
<dbReference type="Gene3D" id="2.130.10.10">
    <property type="entry name" value="YVTN repeat-like/Quinoprotein amine dehydrogenase"/>
    <property type="match status" value="2"/>
</dbReference>
<protein>
    <recommendedName>
        <fullName evidence="7">DUF1513 domain-containing protein</fullName>
    </recommendedName>
</protein>
<evidence type="ECO:0000313" key="6">
    <source>
        <dbReference type="Proteomes" id="UP000439591"/>
    </source>
</evidence>
<sequence>MHRRQFIFRSAALLSAPLILKSTTGAQAQDKNEFSPIISAATDASGNHIGVWKQNHWEYSQAIPHRGHDSVYHRQRNELVFFSRRPGRELYIIDADNGALLHTIKSEKGFHYYGHGCISKDGHYLYTTENNVANDGTGSIGIYQCDNDYHCLGHIDCEGIGPHELALMPDGDTLVVAIGGIKTLPSSERETLNPDSLASALHYINLSDQKVIEKISAPHYQLSLRHLDVSPDGTVIVGAQFQGPLPSNNALVFSHRRGQPLVAMDTAELPLQFKKDYIASVCIDSEGAWAVTTCPRDNVVCLWNIQKQSLHQVWTLRDVAGAVYDAAYQQFILSNGNGQLLALTPGTNALKQLAYRAGTHWDNHLTLRV</sequence>
<evidence type="ECO:0000313" key="2">
    <source>
        <dbReference type="EMBL" id="CAA0087554.1"/>
    </source>
</evidence>
<keyword evidence="1" id="KW-0732">Signal</keyword>
<accession>A0A5S9QBE9</accession>
<dbReference type="EMBL" id="CACSIM010000007">
    <property type="protein sequence ID" value="CAA0119941.1"/>
    <property type="molecule type" value="Genomic_DNA"/>
</dbReference>
<evidence type="ECO:0000313" key="4">
    <source>
        <dbReference type="EMBL" id="CAA0119941.1"/>
    </source>
</evidence>
<dbReference type="RefSeq" id="WP_159267948.1">
    <property type="nucleotide sequence ID" value="NZ_CACSIK010000001.1"/>
</dbReference>
<dbReference type="Pfam" id="PF07433">
    <property type="entry name" value="DUF1513"/>
    <property type="match status" value="1"/>
</dbReference>
<proteinExistence type="predicted"/>
<evidence type="ECO:0008006" key="7">
    <source>
        <dbReference type="Google" id="ProtNLM"/>
    </source>
</evidence>
<dbReference type="Proteomes" id="UP000439591">
    <property type="component" value="Unassembled WGS sequence"/>
</dbReference>